<accession>A0A2Y9BN11</accession>
<sequence>MPSSQSSGEIPELVESMEWLRDNIPNDSGWRYTWAEIADGMTEMGFPITRSGIHHLATGRTKIPSAATIYGLTRFFGVPADFFFNPDTRVQVRETRELLGRMRTDD</sequence>
<dbReference type="EMBL" id="UESZ01000003">
    <property type="protein sequence ID" value="SSA59103.1"/>
    <property type="molecule type" value="Genomic_DNA"/>
</dbReference>
<dbReference type="OrthoDB" id="3724431at2"/>
<evidence type="ECO:0000313" key="2">
    <source>
        <dbReference type="Proteomes" id="UP000250028"/>
    </source>
</evidence>
<organism evidence="1 2">
    <name type="scientific">Branchiibius hedensis</name>
    <dbReference type="NCBI Taxonomy" id="672460"/>
    <lineage>
        <taxon>Bacteria</taxon>
        <taxon>Bacillati</taxon>
        <taxon>Actinomycetota</taxon>
        <taxon>Actinomycetes</taxon>
        <taxon>Micrococcales</taxon>
        <taxon>Dermacoccaceae</taxon>
        <taxon>Branchiibius</taxon>
    </lineage>
</organism>
<proteinExistence type="predicted"/>
<dbReference type="Gene3D" id="1.10.260.40">
    <property type="entry name" value="lambda repressor-like DNA-binding domains"/>
    <property type="match status" value="1"/>
</dbReference>
<dbReference type="RefSeq" id="WP_109689494.1">
    <property type="nucleotide sequence ID" value="NZ_QGDN01000003.1"/>
</dbReference>
<evidence type="ECO:0000313" key="1">
    <source>
        <dbReference type="EMBL" id="SSA59103.1"/>
    </source>
</evidence>
<reference evidence="2" key="1">
    <citation type="submission" date="2016-10" db="EMBL/GenBank/DDBJ databases">
        <authorList>
            <person name="Varghese N."/>
            <person name="Submissions S."/>
        </authorList>
    </citation>
    <scope>NUCLEOTIDE SEQUENCE [LARGE SCALE GENOMIC DNA]</scope>
    <source>
        <strain evidence="2">DSM 22951</strain>
    </source>
</reference>
<gene>
    <name evidence="1" type="ORF">SAMN04489750_3918</name>
</gene>
<dbReference type="AlphaFoldDB" id="A0A2Y9BN11"/>
<keyword evidence="2" id="KW-1185">Reference proteome</keyword>
<dbReference type="GO" id="GO:0003677">
    <property type="term" value="F:DNA binding"/>
    <property type="evidence" value="ECO:0007669"/>
    <property type="project" value="InterPro"/>
</dbReference>
<dbReference type="Proteomes" id="UP000250028">
    <property type="component" value="Unassembled WGS sequence"/>
</dbReference>
<protein>
    <recommendedName>
        <fullName evidence="3">HTH cro/C1-type domain-containing protein</fullName>
    </recommendedName>
</protein>
<name>A0A2Y9BN11_9MICO</name>
<evidence type="ECO:0008006" key="3">
    <source>
        <dbReference type="Google" id="ProtNLM"/>
    </source>
</evidence>
<dbReference type="InterPro" id="IPR010982">
    <property type="entry name" value="Lambda_DNA-bd_dom_sf"/>
</dbReference>